<feature type="coiled-coil region" evidence="1">
    <location>
        <begin position="67"/>
        <end position="104"/>
    </location>
</feature>
<proteinExistence type="predicted"/>
<comment type="caution">
    <text evidence="2">The sequence shown here is derived from an EMBL/GenBank/DDBJ whole genome shotgun (WGS) entry which is preliminary data.</text>
</comment>
<name>X1I9Z7_9ZZZZ</name>
<evidence type="ECO:0000313" key="2">
    <source>
        <dbReference type="EMBL" id="GAH78492.1"/>
    </source>
</evidence>
<reference evidence="2" key="1">
    <citation type="journal article" date="2014" name="Front. Microbiol.">
        <title>High frequency of phylogenetically diverse reductive dehalogenase-homologous genes in deep subseafloor sedimentary metagenomes.</title>
        <authorList>
            <person name="Kawai M."/>
            <person name="Futagami T."/>
            <person name="Toyoda A."/>
            <person name="Takaki Y."/>
            <person name="Nishi S."/>
            <person name="Hori S."/>
            <person name="Arai W."/>
            <person name="Tsubouchi T."/>
            <person name="Morono Y."/>
            <person name="Uchiyama I."/>
            <person name="Ito T."/>
            <person name="Fujiyama A."/>
            <person name="Inagaki F."/>
            <person name="Takami H."/>
        </authorList>
    </citation>
    <scope>NUCLEOTIDE SEQUENCE</scope>
    <source>
        <strain evidence="2">Expedition CK06-06</strain>
    </source>
</reference>
<keyword evidence="1" id="KW-0175">Coiled coil</keyword>
<dbReference type="AlphaFoldDB" id="X1I9Z7"/>
<protein>
    <submittedName>
        <fullName evidence="2">Uncharacterized protein</fullName>
    </submittedName>
</protein>
<gene>
    <name evidence="2" type="ORF">S03H2_62624</name>
</gene>
<feature type="non-terminal residue" evidence="2">
    <location>
        <position position="120"/>
    </location>
</feature>
<accession>X1I9Z7</accession>
<dbReference type="EMBL" id="BARU01040514">
    <property type="protein sequence ID" value="GAH78492.1"/>
    <property type="molecule type" value="Genomic_DNA"/>
</dbReference>
<evidence type="ECO:0000256" key="1">
    <source>
        <dbReference type="SAM" id="Coils"/>
    </source>
</evidence>
<organism evidence="2">
    <name type="scientific">marine sediment metagenome</name>
    <dbReference type="NCBI Taxonomy" id="412755"/>
    <lineage>
        <taxon>unclassified sequences</taxon>
        <taxon>metagenomes</taxon>
        <taxon>ecological metagenomes</taxon>
    </lineage>
</organism>
<sequence length="120" mass="14076">MTPSDSKKLEEIKEAWAIKYDFTMQNWPGKPIRDDLQDMDWLLSKVTERDQEIERLREEKRYINGLLEIEQGTVQEQLTRAEKAEAELAQLQKYNEVLKSQRADVYDGGVEDGKREAEAE</sequence>